<organism evidence="2 3">
    <name type="scientific">Dinothrombium tinctorium</name>
    <dbReference type="NCBI Taxonomy" id="1965070"/>
    <lineage>
        <taxon>Eukaryota</taxon>
        <taxon>Metazoa</taxon>
        <taxon>Ecdysozoa</taxon>
        <taxon>Arthropoda</taxon>
        <taxon>Chelicerata</taxon>
        <taxon>Arachnida</taxon>
        <taxon>Acari</taxon>
        <taxon>Acariformes</taxon>
        <taxon>Trombidiformes</taxon>
        <taxon>Prostigmata</taxon>
        <taxon>Anystina</taxon>
        <taxon>Parasitengona</taxon>
        <taxon>Trombidioidea</taxon>
        <taxon>Trombidiidae</taxon>
        <taxon>Dinothrombium</taxon>
    </lineage>
</organism>
<dbReference type="GO" id="GO:0008017">
    <property type="term" value="F:microtubule binding"/>
    <property type="evidence" value="ECO:0007669"/>
    <property type="project" value="TreeGrafter"/>
</dbReference>
<evidence type="ECO:0000313" key="3">
    <source>
        <dbReference type="Proteomes" id="UP000285301"/>
    </source>
</evidence>
<protein>
    <recommendedName>
        <fullName evidence="4">FYVE-type domain-containing protein</fullName>
    </recommendedName>
</protein>
<keyword evidence="1" id="KW-0812">Transmembrane</keyword>
<dbReference type="GO" id="GO:0005938">
    <property type="term" value="C:cell cortex"/>
    <property type="evidence" value="ECO:0007669"/>
    <property type="project" value="TreeGrafter"/>
</dbReference>
<dbReference type="AlphaFoldDB" id="A0A443QZM4"/>
<dbReference type="PANTHER" id="PTHR21345:SF3">
    <property type="entry name" value="PROTEIN SPIRE"/>
    <property type="match status" value="1"/>
</dbReference>
<accession>A0A443QZM4</accession>
<evidence type="ECO:0000313" key="2">
    <source>
        <dbReference type="EMBL" id="RWS08448.1"/>
    </source>
</evidence>
<dbReference type="EMBL" id="NCKU01002963">
    <property type="protein sequence ID" value="RWS08448.1"/>
    <property type="molecule type" value="Genomic_DNA"/>
</dbReference>
<dbReference type="InterPro" id="IPR029901">
    <property type="entry name" value="Spire"/>
</dbReference>
<comment type="caution">
    <text evidence="2">The sequence shown here is derived from an EMBL/GenBank/DDBJ whole genome shotgun (WGS) entry which is preliminary data.</text>
</comment>
<dbReference type="GO" id="GO:0051295">
    <property type="term" value="P:establishment of meiotic spindle localization"/>
    <property type="evidence" value="ECO:0007669"/>
    <property type="project" value="TreeGrafter"/>
</dbReference>
<proteinExistence type="predicted"/>
<dbReference type="OrthoDB" id="10043757at2759"/>
<dbReference type="GO" id="GO:0036089">
    <property type="term" value="P:cleavage furrow formation"/>
    <property type="evidence" value="ECO:0007669"/>
    <property type="project" value="TreeGrafter"/>
</dbReference>
<sequence>MSESDYLSRQSNPCSCFWCLYSFDLLLMLIFTIVLLIEKREQVLCILDSTSKSEIVAAMPTPQRKLIKPNLELDLLESSEDEENNNNNFTKRYLIDETILSSLNLEEIHSVYGSVCEEPIVDESIEMLNSVATEAKIDAETQTDSDIETTLYLNLKELKHLRKAVTKAELDCLGTTLKLREDLQNGKICFTCLKTRFKFFGPWSVKCRLCDRFICAKCADRTKISNQQLNKIPISMLVPFNSMTNLNEKISNRRQSNPSINNLSQKNEIYAKSRSNKVKRSLSIHWFKSNYDNSPTKANTPIKICKDCRVFVNELCN</sequence>
<keyword evidence="1" id="KW-0472">Membrane</keyword>
<dbReference type="GO" id="GO:0051639">
    <property type="term" value="P:actin filament network formation"/>
    <property type="evidence" value="ECO:0007669"/>
    <property type="project" value="TreeGrafter"/>
</dbReference>
<name>A0A443QZM4_9ACAR</name>
<evidence type="ECO:0000256" key="1">
    <source>
        <dbReference type="SAM" id="Phobius"/>
    </source>
</evidence>
<reference evidence="2 3" key="1">
    <citation type="journal article" date="2018" name="Gigascience">
        <title>Genomes of trombidid mites reveal novel predicted allergens and laterally-transferred genes associated with secondary metabolism.</title>
        <authorList>
            <person name="Dong X."/>
            <person name="Chaisiri K."/>
            <person name="Xia D."/>
            <person name="Armstrong S.D."/>
            <person name="Fang Y."/>
            <person name="Donnelly M.J."/>
            <person name="Kadowaki T."/>
            <person name="McGarry J.W."/>
            <person name="Darby A.C."/>
            <person name="Makepeace B.L."/>
        </authorList>
    </citation>
    <scope>NUCLEOTIDE SEQUENCE [LARGE SCALE GENOMIC DNA]</scope>
    <source>
        <strain evidence="2">UoL-WK</strain>
    </source>
</reference>
<dbReference type="GO" id="GO:0030041">
    <property type="term" value="P:actin filament polymerization"/>
    <property type="evidence" value="ECO:0007669"/>
    <property type="project" value="TreeGrafter"/>
</dbReference>
<evidence type="ECO:0008006" key="4">
    <source>
        <dbReference type="Google" id="ProtNLM"/>
    </source>
</evidence>
<dbReference type="GO" id="GO:0030659">
    <property type="term" value="C:cytoplasmic vesicle membrane"/>
    <property type="evidence" value="ECO:0007669"/>
    <property type="project" value="TreeGrafter"/>
</dbReference>
<dbReference type="GO" id="GO:0045010">
    <property type="term" value="P:actin nucleation"/>
    <property type="evidence" value="ECO:0007669"/>
    <property type="project" value="InterPro"/>
</dbReference>
<dbReference type="PANTHER" id="PTHR21345">
    <property type="entry name" value="SPIRE"/>
    <property type="match status" value="1"/>
</dbReference>
<dbReference type="GO" id="GO:0040038">
    <property type="term" value="P:polar body extrusion after meiotic divisions"/>
    <property type="evidence" value="ECO:0007669"/>
    <property type="project" value="TreeGrafter"/>
</dbReference>
<gene>
    <name evidence="2" type="ORF">B4U79_14705</name>
</gene>
<dbReference type="GO" id="GO:0003779">
    <property type="term" value="F:actin binding"/>
    <property type="evidence" value="ECO:0007669"/>
    <property type="project" value="InterPro"/>
</dbReference>
<feature type="transmembrane region" description="Helical" evidence="1">
    <location>
        <begin position="20"/>
        <end position="37"/>
    </location>
</feature>
<dbReference type="STRING" id="1965070.A0A443QZM4"/>
<dbReference type="GO" id="GO:0048193">
    <property type="term" value="P:Golgi vesicle transport"/>
    <property type="evidence" value="ECO:0007669"/>
    <property type="project" value="TreeGrafter"/>
</dbReference>
<keyword evidence="3" id="KW-1185">Reference proteome</keyword>
<keyword evidence="1" id="KW-1133">Transmembrane helix</keyword>
<dbReference type="Proteomes" id="UP000285301">
    <property type="component" value="Unassembled WGS sequence"/>
</dbReference>